<comment type="caution">
    <text evidence="1">The sequence shown here is derived from an EMBL/GenBank/DDBJ whole genome shotgun (WGS) entry which is preliminary data.</text>
</comment>
<dbReference type="Proteomes" id="UP000051638">
    <property type="component" value="Unassembled WGS sequence"/>
</dbReference>
<dbReference type="AlphaFoldDB" id="A0A0R2DJP9"/>
<organism evidence="1 2">
    <name type="scientific">Loigolactobacillus rennini DSM 20253</name>
    <dbReference type="NCBI Taxonomy" id="1423796"/>
    <lineage>
        <taxon>Bacteria</taxon>
        <taxon>Bacillati</taxon>
        <taxon>Bacillota</taxon>
        <taxon>Bacilli</taxon>
        <taxon>Lactobacillales</taxon>
        <taxon>Lactobacillaceae</taxon>
        <taxon>Loigolactobacillus</taxon>
    </lineage>
</organism>
<accession>A0A0R2DJP9</accession>
<name>A0A0R2DJP9_9LACO</name>
<sequence length="98" mass="11596">MKIKEFIAYVAKNETAKDDLNTSVFNQEINLDEITVQELNSISNEIDDTVPHTLKHLIKFSKMEQDNDVERKNKIQHKIADFFDRLVDYFSNFIKNIF</sequence>
<dbReference type="EMBL" id="AYYI01000001">
    <property type="protein sequence ID" value="KRN00189.1"/>
    <property type="molecule type" value="Genomic_DNA"/>
</dbReference>
<protein>
    <submittedName>
        <fullName evidence="1">Uncharacterized protein</fullName>
    </submittedName>
</protein>
<reference evidence="1 2" key="1">
    <citation type="journal article" date="2015" name="Genome Announc.">
        <title>Expanding the biotechnology potential of lactobacilli through comparative genomics of 213 strains and associated genera.</title>
        <authorList>
            <person name="Sun Z."/>
            <person name="Harris H.M."/>
            <person name="McCann A."/>
            <person name="Guo C."/>
            <person name="Argimon S."/>
            <person name="Zhang W."/>
            <person name="Yang X."/>
            <person name="Jeffery I.B."/>
            <person name="Cooney J.C."/>
            <person name="Kagawa T.F."/>
            <person name="Liu W."/>
            <person name="Song Y."/>
            <person name="Salvetti E."/>
            <person name="Wrobel A."/>
            <person name="Rasinkangas P."/>
            <person name="Parkhill J."/>
            <person name="Rea M.C."/>
            <person name="O'Sullivan O."/>
            <person name="Ritari J."/>
            <person name="Douillard F.P."/>
            <person name="Paul Ross R."/>
            <person name="Yang R."/>
            <person name="Briner A.E."/>
            <person name="Felis G.E."/>
            <person name="de Vos W.M."/>
            <person name="Barrangou R."/>
            <person name="Klaenhammer T.R."/>
            <person name="Caufield P.W."/>
            <person name="Cui Y."/>
            <person name="Zhang H."/>
            <person name="O'Toole P.W."/>
        </authorList>
    </citation>
    <scope>NUCLEOTIDE SEQUENCE [LARGE SCALE GENOMIC DNA]</scope>
    <source>
        <strain evidence="1 2">DSM 20253</strain>
    </source>
</reference>
<evidence type="ECO:0000313" key="1">
    <source>
        <dbReference type="EMBL" id="KRN00189.1"/>
    </source>
</evidence>
<evidence type="ECO:0000313" key="2">
    <source>
        <dbReference type="Proteomes" id="UP000051638"/>
    </source>
</evidence>
<dbReference type="PATRIC" id="fig|1423796.3.peg.16"/>
<gene>
    <name evidence="1" type="ORF">FC24_GL000016</name>
</gene>
<dbReference type="RefSeq" id="WP_157059056.1">
    <property type="nucleotide sequence ID" value="NZ_AYYI01000001.1"/>
</dbReference>
<proteinExistence type="predicted"/>
<dbReference type="STRING" id="1423796.FC24_GL000016"/>
<keyword evidence="2" id="KW-1185">Reference proteome</keyword>